<evidence type="ECO:0000256" key="3">
    <source>
        <dbReference type="ARBA" id="ARBA00022692"/>
    </source>
</evidence>
<dbReference type="Proteomes" id="UP000319746">
    <property type="component" value="Unassembled WGS sequence"/>
</dbReference>
<keyword evidence="3 6" id="KW-0812">Transmembrane</keyword>
<evidence type="ECO:0000256" key="5">
    <source>
        <dbReference type="ARBA" id="ARBA00023136"/>
    </source>
</evidence>
<evidence type="ECO:0000256" key="4">
    <source>
        <dbReference type="ARBA" id="ARBA00022989"/>
    </source>
</evidence>
<keyword evidence="2" id="KW-1003">Cell membrane</keyword>
<name>A0A543AMN0_9MICC</name>
<dbReference type="InterPro" id="IPR011701">
    <property type="entry name" value="MFS"/>
</dbReference>
<feature type="domain" description="Major facilitator superfamily (MFS) profile" evidence="7">
    <location>
        <begin position="15"/>
        <end position="388"/>
    </location>
</feature>
<evidence type="ECO:0000259" key="7">
    <source>
        <dbReference type="PROSITE" id="PS50850"/>
    </source>
</evidence>
<dbReference type="PANTHER" id="PTHR43124">
    <property type="entry name" value="PURINE EFFLUX PUMP PBUE"/>
    <property type="match status" value="1"/>
</dbReference>
<sequence>MTSHAPKSATPVTHPPVAVALAAFTSSVDRFGVSPLLVILALDFDVSLSTAVTVASVYFFTYGLSQPLWGMLSDRFGRLPVMRVALTGALLCGISSAFAPNLILLTIARALTGAFFGAIVPAAITYVGDTTALRNRQSALSDLMAAIAVGTAFATAAAGILGQVFSWRIVFALSATLALASLIPLFRLTEPTRDQRTGVLAALKLFFNEKWAGFVVFLAFVEGGLVLGILTLLAPALEFQGIETSWAGLSVAAYGLATLVFSRLVRPITAKLSGPRVVFIGGCSLVIGLGTVAVHLSVLSVVIAALLLGGTWAFMHTGLQSWATQVIPEARGMTVAFFAGALFAGSAVSSAVAGTLAEAGRWTLIFGTGAGLAVILTVVAVAGLARYESTQA</sequence>
<feature type="transmembrane region" description="Helical" evidence="6">
    <location>
        <begin position="167"/>
        <end position="186"/>
    </location>
</feature>
<keyword evidence="9" id="KW-1185">Reference proteome</keyword>
<evidence type="ECO:0000313" key="8">
    <source>
        <dbReference type="EMBL" id="TQL73808.1"/>
    </source>
</evidence>
<evidence type="ECO:0000313" key="9">
    <source>
        <dbReference type="Proteomes" id="UP000319746"/>
    </source>
</evidence>
<dbReference type="Gene3D" id="1.20.1250.20">
    <property type="entry name" value="MFS general substrate transporter like domains"/>
    <property type="match status" value="1"/>
</dbReference>
<feature type="transmembrane region" description="Helical" evidence="6">
    <location>
        <begin position="211"/>
        <end position="234"/>
    </location>
</feature>
<dbReference type="AlphaFoldDB" id="A0A543AMN0"/>
<feature type="transmembrane region" description="Helical" evidence="6">
    <location>
        <begin position="335"/>
        <end position="356"/>
    </location>
</feature>
<dbReference type="GO" id="GO:0022857">
    <property type="term" value="F:transmembrane transporter activity"/>
    <property type="evidence" value="ECO:0007669"/>
    <property type="project" value="InterPro"/>
</dbReference>
<reference evidence="8 9" key="1">
    <citation type="submission" date="2019-06" db="EMBL/GenBank/DDBJ databases">
        <title>Sequencing the genomes of 1000 actinobacteria strains.</title>
        <authorList>
            <person name="Klenk H.-P."/>
        </authorList>
    </citation>
    <scope>NUCLEOTIDE SEQUENCE [LARGE SCALE GENOMIC DNA]</scope>
    <source>
        <strain evidence="8 9">DSM 24083</strain>
    </source>
</reference>
<keyword evidence="4 6" id="KW-1133">Transmembrane helix</keyword>
<accession>A0A543AMN0</accession>
<comment type="caution">
    <text evidence="8">The sequence shown here is derived from an EMBL/GenBank/DDBJ whole genome shotgun (WGS) entry which is preliminary data.</text>
</comment>
<feature type="transmembrane region" description="Helical" evidence="6">
    <location>
        <begin position="81"/>
        <end position="100"/>
    </location>
</feature>
<dbReference type="EMBL" id="VFOU01000001">
    <property type="protein sequence ID" value="TQL73808.1"/>
    <property type="molecule type" value="Genomic_DNA"/>
</dbReference>
<feature type="transmembrane region" description="Helical" evidence="6">
    <location>
        <begin position="106"/>
        <end position="127"/>
    </location>
</feature>
<gene>
    <name evidence="8" type="ORF">FB556_0256</name>
</gene>
<feature type="transmembrane region" description="Helical" evidence="6">
    <location>
        <begin position="139"/>
        <end position="161"/>
    </location>
</feature>
<dbReference type="SUPFAM" id="SSF103473">
    <property type="entry name" value="MFS general substrate transporter"/>
    <property type="match status" value="1"/>
</dbReference>
<evidence type="ECO:0000256" key="1">
    <source>
        <dbReference type="ARBA" id="ARBA00004651"/>
    </source>
</evidence>
<proteinExistence type="predicted"/>
<dbReference type="InterPro" id="IPR020846">
    <property type="entry name" value="MFS_dom"/>
</dbReference>
<evidence type="ECO:0000256" key="2">
    <source>
        <dbReference type="ARBA" id="ARBA00022475"/>
    </source>
</evidence>
<dbReference type="InterPro" id="IPR036259">
    <property type="entry name" value="MFS_trans_sf"/>
</dbReference>
<feature type="transmembrane region" description="Helical" evidence="6">
    <location>
        <begin position="302"/>
        <end position="323"/>
    </location>
</feature>
<comment type="subcellular location">
    <subcellularLocation>
        <location evidence="1">Cell membrane</location>
        <topology evidence="1">Multi-pass membrane protein</topology>
    </subcellularLocation>
</comment>
<dbReference type="PANTHER" id="PTHR43124:SF3">
    <property type="entry name" value="CHLORAMPHENICOL EFFLUX PUMP RV0191"/>
    <property type="match status" value="1"/>
</dbReference>
<dbReference type="Pfam" id="PF07690">
    <property type="entry name" value="MFS_1"/>
    <property type="match status" value="1"/>
</dbReference>
<feature type="transmembrane region" description="Helical" evidence="6">
    <location>
        <begin position="277"/>
        <end position="296"/>
    </location>
</feature>
<dbReference type="RefSeq" id="WP_246057142.1">
    <property type="nucleotide sequence ID" value="NZ_BAABAN010000017.1"/>
</dbReference>
<dbReference type="PROSITE" id="PS50850">
    <property type="entry name" value="MFS"/>
    <property type="match status" value="1"/>
</dbReference>
<dbReference type="InterPro" id="IPR050189">
    <property type="entry name" value="MFS_Efflux_Transporters"/>
</dbReference>
<protein>
    <submittedName>
        <fullName evidence="8">Putative MFS family arabinose efflux permease</fullName>
    </submittedName>
</protein>
<dbReference type="GO" id="GO:0005886">
    <property type="term" value="C:plasma membrane"/>
    <property type="evidence" value="ECO:0007669"/>
    <property type="project" value="UniProtKB-SubCell"/>
</dbReference>
<feature type="transmembrane region" description="Helical" evidence="6">
    <location>
        <begin position="246"/>
        <end position="265"/>
    </location>
</feature>
<organism evidence="8 9">
    <name type="scientific">Enteractinococcus coprophilus</name>
    <dbReference type="NCBI Taxonomy" id="1027633"/>
    <lineage>
        <taxon>Bacteria</taxon>
        <taxon>Bacillati</taxon>
        <taxon>Actinomycetota</taxon>
        <taxon>Actinomycetes</taxon>
        <taxon>Micrococcales</taxon>
        <taxon>Micrococcaceae</taxon>
    </lineage>
</organism>
<feature type="transmembrane region" description="Helical" evidence="6">
    <location>
        <begin position="362"/>
        <end position="385"/>
    </location>
</feature>
<evidence type="ECO:0000256" key="6">
    <source>
        <dbReference type="SAM" id="Phobius"/>
    </source>
</evidence>
<keyword evidence="5 6" id="KW-0472">Membrane</keyword>